<dbReference type="AlphaFoldDB" id="A0A382UKP2"/>
<dbReference type="EMBL" id="UINC01144949">
    <property type="protein sequence ID" value="SVD34780.1"/>
    <property type="molecule type" value="Genomic_DNA"/>
</dbReference>
<name>A0A382UKP2_9ZZZZ</name>
<organism evidence="1">
    <name type="scientific">marine metagenome</name>
    <dbReference type="NCBI Taxonomy" id="408172"/>
    <lineage>
        <taxon>unclassified sequences</taxon>
        <taxon>metagenomes</taxon>
        <taxon>ecological metagenomes</taxon>
    </lineage>
</organism>
<gene>
    <name evidence="1" type="ORF">METZ01_LOCUS387634</name>
</gene>
<feature type="non-terminal residue" evidence="1">
    <location>
        <position position="1"/>
    </location>
</feature>
<sequence length="212" mass="23961">VATLIVYVGDEDYYLPPATESSYLYVVGSGNITGREVFVLNDEKKLNQIAESVRDDYVEWVYSLNSEFIDNDIKWNGTSLFWFSDLSCKRTELFDTFNSLCSLLLIKEALKKEIVDSICLIGLDNNFVACLVSAFPKVDVVCHHSNSRSYSIIRSVVSDLRFGLEIAGIGLINAFTKDRKIPKKEHAARVFFSIFPKMITNEGIDKKYVGLV</sequence>
<protein>
    <submittedName>
        <fullName evidence="1">Uncharacterized protein</fullName>
    </submittedName>
</protein>
<proteinExistence type="predicted"/>
<feature type="non-terminal residue" evidence="1">
    <location>
        <position position="212"/>
    </location>
</feature>
<evidence type="ECO:0000313" key="1">
    <source>
        <dbReference type="EMBL" id="SVD34780.1"/>
    </source>
</evidence>
<accession>A0A382UKP2</accession>
<reference evidence="1" key="1">
    <citation type="submission" date="2018-05" db="EMBL/GenBank/DDBJ databases">
        <authorList>
            <person name="Lanie J.A."/>
            <person name="Ng W.-L."/>
            <person name="Kazmierczak K.M."/>
            <person name="Andrzejewski T.M."/>
            <person name="Davidsen T.M."/>
            <person name="Wayne K.J."/>
            <person name="Tettelin H."/>
            <person name="Glass J.I."/>
            <person name="Rusch D."/>
            <person name="Podicherti R."/>
            <person name="Tsui H.-C.T."/>
            <person name="Winkler M.E."/>
        </authorList>
    </citation>
    <scope>NUCLEOTIDE SEQUENCE</scope>
</reference>